<dbReference type="EMBL" id="KB445563">
    <property type="protein sequence ID" value="EMC91555.1"/>
    <property type="molecule type" value="Genomic_DNA"/>
</dbReference>
<keyword evidence="6" id="KW-1185">Reference proteome</keyword>
<dbReference type="OMA" id="VKFYRKE"/>
<keyword evidence="3" id="KW-0653">Protein transport</keyword>
<dbReference type="GO" id="GO:0005634">
    <property type="term" value="C:nucleus"/>
    <property type="evidence" value="ECO:0007669"/>
    <property type="project" value="UniProtKB-SubCell"/>
</dbReference>
<dbReference type="GO" id="GO:0030674">
    <property type="term" value="F:protein-macromolecule adaptor activity"/>
    <property type="evidence" value="ECO:0007669"/>
    <property type="project" value="EnsemblFungi"/>
</dbReference>
<dbReference type="Proteomes" id="UP000011761">
    <property type="component" value="Unassembled WGS sequence"/>
</dbReference>
<dbReference type="OrthoDB" id="27543at2759"/>
<evidence type="ECO:0000313" key="5">
    <source>
        <dbReference type="EMBL" id="EMC91555.1"/>
    </source>
</evidence>
<dbReference type="PIRSF" id="PIRSF028983">
    <property type="entry name" value="BCP1"/>
    <property type="match status" value="1"/>
</dbReference>
<keyword evidence="3" id="KW-0539">Nucleus</keyword>
<proteinExistence type="inferred from homology"/>
<dbReference type="GO" id="GO:0000055">
    <property type="term" value="P:ribosomal large subunit export from nucleus"/>
    <property type="evidence" value="ECO:0007669"/>
    <property type="project" value="EnsemblFungi"/>
</dbReference>
<dbReference type="AlphaFoldDB" id="M2MZ20"/>
<accession>M2MZ20</accession>
<feature type="compositionally biased region" description="Basic and acidic residues" evidence="4">
    <location>
        <begin position="1"/>
        <end position="20"/>
    </location>
</feature>
<sequence length="291" mass="32856">MAKRKANGDDKRPTRDKMDVDGEEEDEDASLIDVDFEWFDFDPEIDFHGLKTLLRQLFDVDNDLLDLSELADIILAQPELGTVVKCDGKESDPFAFLTVLDLHRYQEKAVMKQLTQYLQQRTADVEGIRQLREVLSSNSKSKLGLILSERLINMPHQVVPPLYNFLLEEIQTPSPKGSSEALTHYLILSKTYEEVASKLDAGEERPAKKKKASATSAAETFYFHPEDEALQKHALAHCSFDYAKQGDEGASDSKRAFQDLGVRPQGHLILMDAMKFRDAVKAVESYLGYPS</sequence>
<protein>
    <recommendedName>
        <fullName evidence="3">Protein BCP1</fullName>
    </recommendedName>
</protein>
<evidence type="ECO:0000256" key="4">
    <source>
        <dbReference type="SAM" id="MobiDB-lite"/>
    </source>
</evidence>
<evidence type="ECO:0000256" key="3">
    <source>
        <dbReference type="PIRNR" id="PIRNR028983"/>
    </source>
</evidence>
<dbReference type="eggNOG" id="KOG3034">
    <property type="taxonomic scope" value="Eukaryota"/>
</dbReference>
<dbReference type="PANTHER" id="PTHR13261:SF0">
    <property type="entry name" value="BRCA2 AND CDKN1A-INTERACTING PROTEIN"/>
    <property type="match status" value="1"/>
</dbReference>
<dbReference type="HOGENOM" id="CLU_068770_2_0_1"/>
<name>M2MZ20_BAUPA</name>
<dbReference type="GeneID" id="19111000"/>
<dbReference type="GO" id="GO:0006611">
    <property type="term" value="P:protein export from nucleus"/>
    <property type="evidence" value="ECO:0007669"/>
    <property type="project" value="EnsemblFungi"/>
</dbReference>
<keyword evidence="3" id="KW-0813">Transport</keyword>
<dbReference type="Pfam" id="PF13862">
    <property type="entry name" value="BCCIP"/>
    <property type="match status" value="1"/>
</dbReference>
<comment type="similarity">
    <text evidence="2 3">Belongs to the BCP1 family.</text>
</comment>
<reference evidence="5 6" key="1">
    <citation type="journal article" date="2012" name="PLoS Pathog.">
        <title>Diverse lifestyles and strategies of plant pathogenesis encoded in the genomes of eighteen Dothideomycetes fungi.</title>
        <authorList>
            <person name="Ohm R.A."/>
            <person name="Feau N."/>
            <person name="Henrissat B."/>
            <person name="Schoch C.L."/>
            <person name="Horwitz B.A."/>
            <person name="Barry K.W."/>
            <person name="Condon B.J."/>
            <person name="Copeland A.C."/>
            <person name="Dhillon B."/>
            <person name="Glaser F."/>
            <person name="Hesse C.N."/>
            <person name="Kosti I."/>
            <person name="LaButti K."/>
            <person name="Lindquist E.A."/>
            <person name="Lucas S."/>
            <person name="Salamov A.A."/>
            <person name="Bradshaw R.E."/>
            <person name="Ciuffetti L."/>
            <person name="Hamelin R.C."/>
            <person name="Kema G.H.J."/>
            <person name="Lawrence C."/>
            <person name="Scott J.A."/>
            <person name="Spatafora J.W."/>
            <person name="Turgeon B.G."/>
            <person name="de Wit P.J.G.M."/>
            <person name="Zhong S."/>
            <person name="Goodwin S.B."/>
            <person name="Grigoriev I.V."/>
        </authorList>
    </citation>
    <scope>NUCLEOTIDE SEQUENCE [LARGE SCALE GENOMIC DNA]</scope>
    <source>
        <strain evidence="5 6">UAMH 10762</strain>
    </source>
</reference>
<organism evidence="5 6">
    <name type="scientific">Baudoinia panamericana (strain UAMH 10762)</name>
    <name type="common">Angels' share fungus</name>
    <name type="synonym">Baudoinia compniacensis (strain UAMH 10762)</name>
    <dbReference type="NCBI Taxonomy" id="717646"/>
    <lineage>
        <taxon>Eukaryota</taxon>
        <taxon>Fungi</taxon>
        <taxon>Dikarya</taxon>
        <taxon>Ascomycota</taxon>
        <taxon>Pezizomycotina</taxon>
        <taxon>Dothideomycetes</taxon>
        <taxon>Dothideomycetidae</taxon>
        <taxon>Mycosphaerellales</taxon>
        <taxon>Teratosphaeriaceae</taxon>
        <taxon>Baudoinia</taxon>
    </lineage>
</organism>
<gene>
    <name evidence="5" type="ORF">BAUCODRAFT_297383</name>
</gene>
<dbReference type="RefSeq" id="XP_007681098.1">
    <property type="nucleotide sequence ID" value="XM_007682908.1"/>
</dbReference>
<dbReference type="InterPro" id="IPR025602">
    <property type="entry name" value="BCP1_family"/>
</dbReference>
<feature type="region of interest" description="Disordered" evidence="4">
    <location>
        <begin position="1"/>
        <end position="28"/>
    </location>
</feature>
<comment type="function">
    <text evidence="1 3">Involved in nuclear export, actin cytoskeleton organization and vesicular transport.</text>
</comment>
<dbReference type="PANTHER" id="PTHR13261">
    <property type="entry name" value="BRCA2 AND CDKN1A INTERACTING PROTEIN"/>
    <property type="match status" value="1"/>
</dbReference>
<evidence type="ECO:0000313" key="6">
    <source>
        <dbReference type="Proteomes" id="UP000011761"/>
    </source>
</evidence>
<dbReference type="KEGG" id="bcom:BAUCODRAFT_297383"/>
<dbReference type="GO" id="GO:0044183">
    <property type="term" value="F:protein folding chaperone"/>
    <property type="evidence" value="ECO:0007669"/>
    <property type="project" value="EnsemblFungi"/>
</dbReference>
<evidence type="ECO:0000256" key="2">
    <source>
        <dbReference type="ARBA" id="ARBA00006781"/>
    </source>
</evidence>
<dbReference type="STRING" id="717646.M2MZ20"/>
<evidence type="ECO:0000256" key="1">
    <source>
        <dbReference type="ARBA" id="ARBA00002688"/>
    </source>
</evidence>
<comment type="subcellular location">
    <subcellularLocation>
        <location evidence="3">Nucleus</location>
    </subcellularLocation>
</comment>